<evidence type="ECO:0000313" key="3">
    <source>
        <dbReference type="Proteomes" id="UP000182444"/>
    </source>
</evidence>
<gene>
    <name evidence="2" type="ORF">YALI1_D08594g</name>
</gene>
<evidence type="ECO:0000256" key="1">
    <source>
        <dbReference type="SAM" id="Phobius"/>
    </source>
</evidence>
<reference evidence="2 3" key="1">
    <citation type="journal article" date="2016" name="PLoS ONE">
        <title>Sequence Assembly of Yarrowia lipolytica Strain W29/CLIB89 Shows Transposable Element Diversity.</title>
        <authorList>
            <person name="Magnan C."/>
            <person name="Yu J."/>
            <person name="Chang I."/>
            <person name="Jahn E."/>
            <person name="Kanomata Y."/>
            <person name="Wu J."/>
            <person name="Zeller M."/>
            <person name="Oakes M."/>
            <person name="Baldi P."/>
            <person name="Sandmeyer S."/>
        </authorList>
    </citation>
    <scope>NUCLEOTIDE SEQUENCE [LARGE SCALE GENOMIC DNA]</scope>
    <source>
        <strain evidence="3">CLIB89(W29)</strain>
    </source>
</reference>
<feature type="transmembrane region" description="Helical" evidence="1">
    <location>
        <begin position="105"/>
        <end position="130"/>
    </location>
</feature>
<dbReference type="VEuPathDB" id="FungiDB:YALI1_D08594g"/>
<keyword evidence="1" id="KW-0472">Membrane</keyword>
<dbReference type="EMBL" id="CP017556">
    <property type="protein sequence ID" value="AOW03685.1"/>
    <property type="molecule type" value="Genomic_DNA"/>
</dbReference>
<evidence type="ECO:0000313" key="2">
    <source>
        <dbReference type="EMBL" id="AOW03685.1"/>
    </source>
</evidence>
<keyword evidence="1" id="KW-0812">Transmembrane</keyword>
<evidence type="ECO:0008006" key="4">
    <source>
        <dbReference type="Google" id="ProtNLM"/>
    </source>
</evidence>
<name>A0A1D8NDI5_YARLL</name>
<accession>A0A1D8NDI5</accession>
<dbReference type="RefSeq" id="XP_068138737.1">
    <property type="nucleotide sequence ID" value="XM_068282636.1"/>
</dbReference>
<sequence>MPFLIHKNTRDRSVHPSLCPESYIFPSVTRLRTSVGVFAFSFEDVSRLKNQKKIKKSEKCQKKEKFTTPKIPRAPQTRICALTLFFFSIRSYGIQDSHFVLPFHVPGFLCHFFFVSFSLSFLCLSLFLCFQNPLSTPHAGVRTRACGCNRMHGVTR</sequence>
<keyword evidence="1" id="KW-1133">Transmembrane helix</keyword>
<dbReference type="AlphaFoldDB" id="A0A1D8NDI5"/>
<proteinExistence type="predicted"/>
<dbReference type="GeneID" id="94583251"/>
<dbReference type="Proteomes" id="UP000182444">
    <property type="component" value="Chromosome 1D"/>
</dbReference>
<protein>
    <recommendedName>
        <fullName evidence="4">Transmembrane protein</fullName>
    </recommendedName>
</protein>
<organism evidence="2 3">
    <name type="scientific">Yarrowia lipolytica</name>
    <name type="common">Candida lipolytica</name>
    <dbReference type="NCBI Taxonomy" id="4952"/>
    <lineage>
        <taxon>Eukaryota</taxon>
        <taxon>Fungi</taxon>
        <taxon>Dikarya</taxon>
        <taxon>Ascomycota</taxon>
        <taxon>Saccharomycotina</taxon>
        <taxon>Dipodascomycetes</taxon>
        <taxon>Dipodascales</taxon>
        <taxon>Dipodascales incertae sedis</taxon>
        <taxon>Yarrowia</taxon>
    </lineage>
</organism>